<keyword evidence="1" id="KW-0460">Magnesium</keyword>
<keyword evidence="1" id="KW-0378">Hydrolase</keyword>
<proteinExistence type="inferred from homology"/>
<comment type="pathway">
    <text evidence="1">Amino-acid degradation; L-phenylalanine degradation; acetoacetate and fumarate from L-phenylalanine: step 6/6.</text>
</comment>
<dbReference type="GO" id="GO:0006572">
    <property type="term" value="P:L-tyrosine catabolic process"/>
    <property type="evidence" value="ECO:0007669"/>
    <property type="project" value="UniProtKB-UniRule"/>
</dbReference>
<accession>A0A3P7M1F3</accession>
<dbReference type="AlphaFoldDB" id="A0A3P7M1F3"/>
<evidence type="ECO:0000256" key="1">
    <source>
        <dbReference type="RuleBase" id="RU366008"/>
    </source>
</evidence>
<evidence type="ECO:0000313" key="3">
    <source>
        <dbReference type="Proteomes" id="UP000277928"/>
    </source>
</evidence>
<dbReference type="STRING" id="42156.A0A3P7M1F3"/>
<dbReference type="GO" id="GO:0046872">
    <property type="term" value="F:metal ion binding"/>
    <property type="evidence" value="ECO:0007669"/>
    <property type="project" value="UniProtKB-UniRule"/>
</dbReference>
<dbReference type="PANTHER" id="PTHR43069:SF2">
    <property type="entry name" value="FUMARYLACETOACETASE"/>
    <property type="match status" value="1"/>
</dbReference>
<comment type="similarity">
    <text evidence="1">Belongs to the FAH family.</text>
</comment>
<organism evidence="2 3">
    <name type="scientific">Litomosoides sigmodontis</name>
    <name type="common">Filarial nematode worm</name>
    <dbReference type="NCBI Taxonomy" id="42156"/>
    <lineage>
        <taxon>Eukaryota</taxon>
        <taxon>Metazoa</taxon>
        <taxon>Ecdysozoa</taxon>
        <taxon>Nematoda</taxon>
        <taxon>Chromadorea</taxon>
        <taxon>Rhabditida</taxon>
        <taxon>Spirurina</taxon>
        <taxon>Spiruromorpha</taxon>
        <taxon>Filarioidea</taxon>
        <taxon>Onchocercidae</taxon>
        <taxon>Litomosoides</taxon>
    </lineage>
</organism>
<keyword evidence="1" id="KW-0585">Phenylalanine catabolism</keyword>
<dbReference type="InterPro" id="IPR005959">
    <property type="entry name" value="Fumarylacetoacetase"/>
</dbReference>
<protein>
    <recommendedName>
        <fullName evidence="1">Fumarylacetoacetase</fullName>
        <ecNumber evidence="1">3.7.1.2</ecNumber>
    </recommendedName>
    <alternativeName>
        <fullName evidence="1">Fumarylacetoacetate hydrolase</fullName>
    </alternativeName>
</protein>
<dbReference type="GO" id="GO:0006559">
    <property type="term" value="P:L-phenylalanine catabolic process"/>
    <property type="evidence" value="ECO:0007669"/>
    <property type="project" value="UniProtKB-UniRule"/>
</dbReference>
<name>A0A3P7M1F3_LITSI</name>
<comment type="catalytic activity">
    <reaction evidence="1">
        <text>4-fumarylacetoacetate + H2O = acetoacetate + fumarate + H(+)</text>
        <dbReference type="Rhea" id="RHEA:10244"/>
        <dbReference type="ChEBI" id="CHEBI:13705"/>
        <dbReference type="ChEBI" id="CHEBI:15377"/>
        <dbReference type="ChEBI" id="CHEBI:15378"/>
        <dbReference type="ChEBI" id="CHEBI:18034"/>
        <dbReference type="ChEBI" id="CHEBI:29806"/>
        <dbReference type="EC" id="3.7.1.2"/>
    </reaction>
</comment>
<dbReference type="GO" id="GO:0004334">
    <property type="term" value="F:fumarylacetoacetase activity"/>
    <property type="evidence" value="ECO:0007669"/>
    <property type="project" value="UniProtKB-UniRule"/>
</dbReference>
<sequence>KHGILAKHLRSKTHVMKLESLRIIPEDSLSLITRREGGIYLNEIDTTDCEHARQSILGIISTLRDSNVLECREQMSHLPVPLLHVSNNNSHNTINSSYSSQQFKVQRSPVSSSSQLFLEHKRLLTGQQHTPKRIDVPVSKVQIEMTPRKCDVTMSQRKTDELNGKSISANIWMPPKLDVNSI</sequence>
<dbReference type="EMBL" id="UYRX01002689">
    <property type="protein sequence ID" value="VDM93448.1"/>
    <property type="molecule type" value="Genomic_DNA"/>
</dbReference>
<feature type="non-terminal residue" evidence="2">
    <location>
        <position position="1"/>
    </location>
</feature>
<keyword evidence="1" id="KW-0479">Metal-binding</keyword>
<keyword evidence="3" id="KW-1185">Reference proteome</keyword>
<dbReference type="EC" id="3.7.1.2" evidence="1"/>
<reference evidence="2 3" key="1">
    <citation type="submission" date="2018-08" db="EMBL/GenBank/DDBJ databases">
        <authorList>
            <person name="Laetsch R D."/>
            <person name="Stevens L."/>
            <person name="Kumar S."/>
            <person name="Blaxter L. M."/>
        </authorList>
    </citation>
    <scope>NUCLEOTIDE SEQUENCE [LARGE SCALE GENOMIC DNA]</scope>
</reference>
<evidence type="ECO:0000313" key="2">
    <source>
        <dbReference type="EMBL" id="VDM93448.1"/>
    </source>
</evidence>
<dbReference type="Proteomes" id="UP000277928">
    <property type="component" value="Unassembled WGS sequence"/>
</dbReference>
<gene>
    <name evidence="2" type="ORF">NLS_LOCUS10175</name>
</gene>
<comment type="cofactor">
    <cofactor evidence="1">
        <name>Mg(2+)</name>
        <dbReference type="ChEBI" id="CHEBI:18420"/>
    </cofactor>
    <cofactor evidence="1">
        <name>Ca(2+)</name>
        <dbReference type="ChEBI" id="CHEBI:29108"/>
    </cofactor>
</comment>
<dbReference type="GO" id="GO:1902000">
    <property type="term" value="P:homogentisate catabolic process"/>
    <property type="evidence" value="ECO:0007669"/>
    <property type="project" value="TreeGrafter"/>
</dbReference>
<keyword evidence="1" id="KW-0828">Tyrosine catabolism</keyword>
<dbReference type="OrthoDB" id="10042249at2759"/>
<dbReference type="PANTHER" id="PTHR43069">
    <property type="entry name" value="FUMARYLACETOACETASE"/>
    <property type="match status" value="1"/>
</dbReference>
<keyword evidence="1" id="KW-0106">Calcium</keyword>